<dbReference type="PANTHER" id="PTHR47186:SF41">
    <property type="entry name" value="OS12G0131701 PROTEIN"/>
    <property type="match status" value="1"/>
</dbReference>
<dbReference type="RefSeq" id="XP_022759441.1">
    <property type="nucleotide sequence ID" value="XM_022903706.1"/>
</dbReference>
<dbReference type="AlphaFoldDB" id="A0A6P6A3Z8"/>
<accession>A0A6P6A3Z8</accession>
<dbReference type="InterPro" id="IPR032675">
    <property type="entry name" value="LRR_dom_sf"/>
</dbReference>
<feature type="domain" description="Disease resistance R13L4/SHOC-2-like LRR" evidence="2">
    <location>
        <begin position="17"/>
        <end position="186"/>
    </location>
</feature>
<proteinExistence type="predicted"/>
<dbReference type="SUPFAM" id="SSF52058">
    <property type="entry name" value="L domain-like"/>
    <property type="match status" value="2"/>
</dbReference>
<organism evidence="3 4">
    <name type="scientific">Durio zibethinus</name>
    <name type="common">Durian</name>
    <dbReference type="NCBI Taxonomy" id="66656"/>
    <lineage>
        <taxon>Eukaryota</taxon>
        <taxon>Viridiplantae</taxon>
        <taxon>Streptophyta</taxon>
        <taxon>Embryophyta</taxon>
        <taxon>Tracheophyta</taxon>
        <taxon>Spermatophyta</taxon>
        <taxon>Magnoliopsida</taxon>
        <taxon>eudicotyledons</taxon>
        <taxon>Gunneridae</taxon>
        <taxon>Pentapetalae</taxon>
        <taxon>rosids</taxon>
        <taxon>malvids</taxon>
        <taxon>Malvales</taxon>
        <taxon>Malvaceae</taxon>
        <taxon>Helicteroideae</taxon>
        <taxon>Durio</taxon>
    </lineage>
</organism>
<reference evidence="4" key="1">
    <citation type="submission" date="2025-08" db="UniProtKB">
        <authorList>
            <consortium name="RefSeq"/>
        </authorList>
    </citation>
    <scope>IDENTIFICATION</scope>
    <source>
        <tissue evidence="4">Fruit stalk</tissue>
    </source>
</reference>
<dbReference type="PANTHER" id="PTHR47186">
    <property type="entry name" value="LEUCINE-RICH REPEAT-CONTAINING PROTEIN 57"/>
    <property type="match status" value="1"/>
</dbReference>
<dbReference type="Pfam" id="PF23598">
    <property type="entry name" value="LRR_14"/>
    <property type="match status" value="1"/>
</dbReference>
<dbReference type="Gene3D" id="3.80.10.10">
    <property type="entry name" value="Ribonuclease Inhibitor"/>
    <property type="match status" value="4"/>
</dbReference>
<dbReference type="GeneID" id="111305843"/>
<gene>
    <name evidence="4" type="primary">LOC111305843</name>
</gene>
<sequence length="479" mass="53844">MFKSAMLDWLLHSELPNSIGQLKHLRYLNLSRCRIKQLPQSVGFLFNLQTLILQSCEELTRLPQVIKNLQNLRVLDLTDTSNLQEMPIQIGNLKNLQTLTKFIVGKGIGSAVNIQDASNANLSDKHGLTALDLQWSLNPQNEEGEMHVLERLLPHKNLEKLRILFYGGKKFPSWLGMDNVQKVDVEFYGHGFPSVKPFPLLEILRFKDMLDWTCWSSPSQGNEDSWEEFPCLRELVVEDCPKLSRKLPSRLPSLLKLVIKRCPKLEGSSLSFPSLDELNIEDCNVELLGSILGLTSLTTVTARSRPKLQCLQNGVVQFPGALRVLVISNCNGLTSLWQKGAILLNIASLECLKITGCPQFVSLAEKEQGLSRGLDDLGSLNSYNLWKSPWGMHGFTSLVDLQIKSCPNLVFFPKTSFVPMLKNLKLKDCRALKSLPSGMMMLNCPLEELEIEDCPALTCFPSGRITTTLRRLRIGTVMI</sequence>
<evidence type="ECO:0000313" key="4">
    <source>
        <dbReference type="RefSeq" id="XP_022759441.1"/>
    </source>
</evidence>
<evidence type="ECO:0000259" key="2">
    <source>
        <dbReference type="Pfam" id="PF23598"/>
    </source>
</evidence>
<protein>
    <submittedName>
        <fullName evidence="4">Disease resistance RPP13-like protein 1</fullName>
    </submittedName>
</protein>
<dbReference type="KEGG" id="dzi:111305843"/>
<evidence type="ECO:0000256" key="1">
    <source>
        <dbReference type="ARBA" id="ARBA00022737"/>
    </source>
</evidence>
<evidence type="ECO:0000313" key="3">
    <source>
        <dbReference type="Proteomes" id="UP000515121"/>
    </source>
</evidence>
<name>A0A6P6A3Z8_DURZI</name>
<keyword evidence="1" id="KW-0677">Repeat</keyword>
<keyword evidence="3" id="KW-1185">Reference proteome</keyword>
<dbReference type="OrthoDB" id="773208at2759"/>
<dbReference type="InterPro" id="IPR055414">
    <property type="entry name" value="LRR_R13L4/SHOC2-like"/>
</dbReference>
<dbReference type="Proteomes" id="UP000515121">
    <property type="component" value="Unplaced"/>
</dbReference>